<reference evidence="2 3" key="1">
    <citation type="submission" date="2020-01" db="EMBL/GenBank/DDBJ databases">
        <title>Identification and distribution of gene clusters putatively required for synthesis of sphingolipid metabolism inhibitors in phylogenetically diverse species of the filamentous fungus Fusarium.</title>
        <authorList>
            <person name="Kim H.-S."/>
            <person name="Busman M."/>
            <person name="Brown D.W."/>
            <person name="Divon H."/>
            <person name="Uhlig S."/>
            <person name="Proctor R.H."/>
        </authorList>
    </citation>
    <scope>NUCLEOTIDE SEQUENCE [LARGE SCALE GENOMIC DNA]</scope>
    <source>
        <strain evidence="2 3">NRRL 20459</strain>
    </source>
</reference>
<keyword evidence="1" id="KW-0732">Signal</keyword>
<evidence type="ECO:0008006" key="4">
    <source>
        <dbReference type="Google" id="ProtNLM"/>
    </source>
</evidence>
<evidence type="ECO:0000256" key="1">
    <source>
        <dbReference type="SAM" id="SignalP"/>
    </source>
</evidence>
<accession>A0A8H4L033</accession>
<evidence type="ECO:0000313" key="3">
    <source>
        <dbReference type="Proteomes" id="UP000554235"/>
    </source>
</evidence>
<evidence type="ECO:0000313" key="2">
    <source>
        <dbReference type="EMBL" id="KAF4460462.1"/>
    </source>
</evidence>
<sequence>MLFNVGNVLLAAMLAVGSVNAAGSAAAYNCGNCQCSDIGSTISTTLQGHPAADLLTRRLGPWDSLAKPEDPRLHALSTATDAGSIQCWYDA</sequence>
<comment type="caution">
    <text evidence="2">The sequence shown here is derived from an EMBL/GenBank/DDBJ whole genome shotgun (WGS) entry which is preliminary data.</text>
</comment>
<organism evidence="2 3">
    <name type="scientific">Fusarium albosuccineum</name>
    <dbReference type="NCBI Taxonomy" id="1237068"/>
    <lineage>
        <taxon>Eukaryota</taxon>
        <taxon>Fungi</taxon>
        <taxon>Dikarya</taxon>
        <taxon>Ascomycota</taxon>
        <taxon>Pezizomycotina</taxon>
        <taxon>Sordariomycetes</taxon>
        <taxon>Hypocreomycetidae</taxon>
        <taxon>Hypocreales</taxon>
        <taxon>Nectriaceae</taxon>
        <taxon>Fusarium</taxon>
        <taxon>Fusarium decemcellulare species complex</taxon>
    </lineage>
</organism>
<keyword evidence="3" id="KW-1185">Reference proteome</keyword>
<feature type="chain" id="PRO_5034030651" description="Secreted protein" evidence="1">
    <location>
        <begin position="22"/>
        <end position="91"/>
    </location>
</feature>
<dbReference type="AlphaFoldDB" id="A0A8H4L033"/>
<gene>
    <name evidence="2" type="ORF">FALBO_12753</name>
</gene>
<proteinExistence type="predicted"/>
<feature type="signal peptide" evidence="1">
    <location>
        <begin position="1"/>
        <end position="21"/>
    </location>
</feature>
<dbReference type="EMBL" id="JAADYS010001934">
    <property type="protein sequence ID" value="KAF4460462.1"/>
    <property type="molecule type" value="Genomic_DNA"/>
</dbReference>
<dbReference type="Proteomes" id="UP000554235">
    <property type="component" value="Unassembled WGS sequence"/>
</dbReference>
<protein>
    <recommendedName>
        <fullName evidence="4">Secreted protein</fullName>
    </recommendedName>
</protein>
<name>A0A8H4L033_9HYPO</name>